<gene>
    <name evidence="3" type="ORF">HNQ88_002292</name>
</gene>
<evidence type="ECO:0000256" key="1">
    <source>
        <dbReference type="SAM" id="SignalP"/>
    </source>
</evidence>
<dbReference type="InterPro" id="IPR036779">
    <property type="entry name" value="LysM_dom_sf"/>
</dbReference>
<dbReference type="SUPFAM" id="SSF54106">
    <property type="entry name" value="LysM domain"/>
    <property type="match status" value="1"/>
</dbReference>
<name>A0AAE3XMK2_9BACT</name>
<dbReference type="GO" id="GO:0008932">
    <property type="term" value="F:lytic endotransglycosylase activity"/>
    <property type="evidence" value="ECO:0007669"/>
    <property type="project" value="TreeGrafter"/>
</dbReference>
<feature type="domain" description="LysM" evidence="2">
    <location>
        <begin position="184"/>
        <end position="227"/>
    </location>
</feature>
<comment type="caution">
    <text evidence="3">The sequence shown here is derived from an EMBL/GenBank/DDBJ whole genome shotgun (WGS) entry which is preliminary data.</text>
</comment>
<evidence type="ECO:0000313" key="3">
    <source>
        <dbReference type="EMBL" id="MDR6239255.1"/>
    </source>
</evidence>
<dbReference type="SUPFAM" id="SSF52266">
    <property type="entry name" value="SGNH hydrolase"/>
    <property type="match status" value="1"/>
</dbReference>
<dbReference type="InterPro" id="IPR036514">
    <property type="entry name" value="SGNH_hydro_sf"/>
</dbReference>
<evidence type="ECO:0000313" key="4">
    <source>
        <dbReference type="Proteomes" id="UP001185092"/>
    </source>
</evidence>
<keyword evidence="4" id="KW-1185">Reference proteome</keyword>
<dbReference type="Proteomes" id="UP001185092">
    <property type="component" value="Unassembled WGS sequence"/>
</dbReference>
<dbReference type="Pfam" id="PF01476">
    <property type="entry name" value="LysM"/>
    <property type="match status" value="1"/>
</dbReference>
<dbReference type="InterPro" id="IPR013830">
    <property type="entry name" value="SGNH_hydro"/>
</dbReference>
<dbReference type="AlphaFoldDB" id="A0AAE3XMK2"/>
<dbReference type="PROSITE" id="PS51782">
    <property type="entry name" value="LYSM"/>
    <property type="match status" value="1"/>
</dbReference>
<dbReference type="RefSeq" id="WP_309938847.1">
    <property type="nucleotide sequence ID" value="NZ_AP025305.1"/>
</dbReference>
<dbReference type="Gene3D" id="3.40.50.1110">
    <property type="entry name" value="SGNH hydrolase"/>
    <property type="match status" value="2"/>
</dbReference>
<proteinExistence type="predicted"/>
<protein>
    <submittedName>
        <fullName evidence="3">LysM repeat protein</fullName>
    </submittedName>
</protein>
<dbReference type="PANTHER" id="PTHR33734">
    <property type="entry name" value="LYSM DOMAIN-CONTAINING GPI-ANCHORED PROTEIN 2"/>
    <property type="match status" value="1"/>
</dbReference>
<reference evidence="3" key="1">
    <citation type="submission" date="2023-07" db="EMBL/GenBank/DDBJ databases">
        <title>Genomic Encyclopedia of Type Strains, Phase IV (KMG-IV): sequencing the most valuable type-strain genomes for metagenomic binning, comparative biology and taxonomic classification.</title>
        <authorList>
            <person name="Goeker M."/>
        </authorList>
    </citation>
    <scope>NUCLEOTIDE SEQUENCE</scope>
    <source>
        <strain evidence="3">DSM 26174</strain>
    </source>
</reference>
<feature type="signal peptide" evidence="1">
    <location>
        <begin position="1"/>
        <end position="20"/>
    </location>
</feature>
<organism evidence="3 4">
    <name type="scientific">Aureibacter tunicatorum</name>
    <dbReference type="NCBI Taxonomy" id="866807"/>
    <lineage>
        <taxon>Bacteria</taxon>
        <taxon>Pseudomonadati</taxon>
        <taxon>Bacteroidota</taxon>
        <taxon>Cytophagia</taxon>
        <taxon>Cytophagales</taxon>
        <taxon>Persicobacteraceae</taxon>
        <taxon>Aureibacter</taxon>
    </lineage>
</organism>
<dbReference type="InterPro" id="IPR018392">
    <property type="entry name" value="LysM"/>
</dbReference>
<dbReference type="EMBL" id="JAVDQD010000002">
    <property type="protein sequence ID" value="MDR6239255.1"/>
    <property type="molecule type" value="Genomic_DNA"/>
</dbReference>
<feature type="chain" id="PRO_5042181825" evidence="1">
    <location>
        <begin position="21"/>
        <end position="485"/>
    </location>
</feature>
<sequence>MRKRLAVLAFLISVVSNVHGQDTLKSILGKERIGVFINKLENFDSLDNRKLHIVHIGDSHIQADYFSGRMREYFQEKYGNGGRGLVFPYRLSKTNGATDIKYTSNVYWSGRRNSYGKLKRSTGIAGHCIETNTKDAQILVESELDQFDQVTIFHSQEDDVFVLGLRNDESFQQETKKQIVPDAKYHKVKSGDTLYGIARKYGVSVSKIKTWNGINSSMIRPGQKLVVSSAGVPAQIKKVSSNSLNKYVSKPDSLYAGQKFDLPDTVSSFYIQVNDQAKSSKVDLMGILLENSKADGIVYSAIGANGATFEDYVASQYFFDQISALKPDLLIVSLGTNESFNSPFKAEEIEASMNEFLGQLKEKTSCDQILMTTPPDVKIKKGRYREYNPKAKQIRDMELRVADENEVAIWDFYEAMGGYKSIKNWKDQGLAQRDYVHFTKEGYYKQADMLWSEFLMLTKSDSIVSNSFADMDSVQVEEVKEGSLE</sequence>
<dbReference type="Gene3D" id="3.10.350.10">
    <property type="entry name" value="LysM domain"/>
    <property type="match status" value="1"/>
</dbReference>
<dbReference type="GO" id="GO:0016788">
    <property type="term" value="F:hydrolase activity, acting on ester bonds"/>
    <property type="evidence" value="ECO:0007669"/>
    <property type="project" value="UniProtKB-ARBA"/>
</dbReference>
<dbReference type="SMART" id="SM00257">
    <property type="entry name" value="LysM"/>
    <property type="match status" value="1"/>
</dbReference>
<keyword evidence="1" id="KW-0732">Signal</keyword>
<dbReference type="PANTHER" id="PTHR33734:SF22">
    <property type="entry name" value="MEMBRANE-BOUND LYTIC MUREIN TRANSGLYCOSYLASE D"/>
    <property type="match status" value="1"/>
</dbReference>
<accession>A0AAE3XMK2</accession>
<dbReference type="CDD" id="cd00118">
    <property type="entry name" value="LysM"/>
    <property type="match status" value="1"/>
</dbReference>
<dbReference type="Pfam" id="PF13472">
    <property type="entry name" value="Lipase_GDSL_2"/>
    <property type="match status" value="1"/>
</dbReference>
<evidence type="ECO:0000259" key="2">
    <source>
        <dbReference type="PROSITE" id="PS51782"/>
    </source>
</evidence>